<organism evidence="1 2">
    <name type="scientific">candidate division WWE3 bacterium CG_4_10_14_0_2_um_filter_42_7</name>
    <dbReference type="NCBI Taxonomy" id="1975073"/>
    <lineage>
        <taxon>Bacteria</taxon>
        <taxon>Katanobacteria</taxon>
    </lineage>
</organism>
<dbReference type="AlphaFoldDB" id="A0A2M7TDU0"/>
<reference evidence="2" key="1">
    <citation type="submission" date="2017-09" db="EMBL/GenBank/DDBJ databases">
        <title>Depth-based differentiation of microbial function through sediment-hosted aquifers and enrichment of novel symbionts in the deep terrestrial subsurface.</title>
        <authorList>
            <person name="Probst A.J."/>
            <person name="Ladd B."/>
            <person name="Jarett J.K."/>
            <person name="Geller-Mcgrath D.E."/>
            <person name="Sieber C.M.K."/>
            <person name="Emerson J.B."/>
            <person name="Anantharaman K."/>
            <person name="Thomas B.C."/>
            <person name="Malmstrom R."/>
            <person name="Stieglmeier M."/>
            <person name="Klingl A."/>
            <person name="Woyke T."/>
            <person name="Ryan C.M."/>
            <person name="Banfield J.F."/>
        </authorList>
    </citation>
    <scope>NUCLEOTIDE SEQUENCE [LARGE SCALE GENOMIC DNA]</scope>
</reference>
<dbReference type="Proteomes" id="UP000229915">
    <property type="component" value="Unassembled WGS sequence"/>
</dbReference>
<feature type="non-terminal residue" evidence="1">
    <location>
        <position position="1"/>
    </location>
</feature>
<dbReference type="EMBL" id="PFNK01000031">
    <property type="protein sequence ID" value="PIZ43652.1"/>
    <property type="molecule type" value="Genomic_DNA"/>
</dbReference>
<sequence length="72" mass="7247">TASGAFKADSDIGVFPTGVGDSKEEIALRSLAVVTIGCSEVTRPSSLGNLTSDSGGVTVSCFLEKKAGIEIV</sequence>
<comment type="caution">
    <text evidence="1">The sequence shown here is derived from an EMBL/GenBank/DDBJ whole genome shotgun (WGS) entry which is preliminary data.</text>
</comment>
<name>A0A2M7TDU0_UNCKA</name>
<accession>A0A2M7TDU0</accession>
<evidence type="ECO:0000313" key="1">
    <source>
        <dbReference type="EMBL" id="PIZ43652.1"/>
    </source>
</evidence>
<protein>
    <submittedName>
        <fullName evidence="1">Uncharacterized protein</fullName>
    </submittedName>
</protein>
<gene>
    <name evidence="1" type="ORF">COY33_01150</name>
</gene>
<proteinExistence type="predicted"/>
<evidence type="ECO:0000313" key="2">
    <source>
        <dbReference type="Proteomes" id="UP000229915"/>
    </source>
</evidence>